<feature type="compositionally biased region" description="Basic and acidic residues" evidence="8">
    <location>
        <begin position="509"/>
        <end position="518"/>
    </location>
</feature>
<dbReference type="SMART" id="SM00487">
    <property type="entry name" value="DEXDc"/>
    <property type="match status" value="1"/>
</dbReference>
<dbReference type="PROSITE" id="PS51195">
    <property type="entry name" value="Q_MOTIF"/>
    <property type="match status" value="1"/>
</dbReference>
<dbReference type="SUPFAM" id="SSF52540">
    <property type="entry name" value="P-loop containing nucleoside triphosphate hydrolases"/>
    <property type="match status" value="1"/>
</dbReference>
<feature type="short sequence motif" description="Q motif" evidence="6">
    <location>
        <begin position="31"/>
        <end position="59"/>
    </location>
</feature>
<dbReference type="InterPro" id="IPR044742">
    <property type="entry name" value="DEAD/DEAH_RhlB"/>
</dbReference>
<evidence type="ECO:0000313" key="13">
    <source>
        <dbReference type="Proteomes" id="UP000070531"/>
    </source>
</evidence>
<dbReference type="InterPro" id="IPR000629">
    <property type="entry name" value="RNA-helicase_DEAD-box_CS"/>
</dbReference>
<dbReference type="EMBL" id="LSDL01000153">
    <property type="protein sequence ID" value="KXB74109.1"/>
    <property type="molecule type" value="Genomic_DNA"/>
</dbReference>
<evidence type="ECO:0000256" key="6">
    <source>
        <dbReference type="PROSITE-ProRule" id="PRU00552"/>
    </source>
</evidence>
<dbReference type="AlphaFoldDB" id="A0A134B2D7"/>
<dbReference type="CDD" id="cd00268">
    <property type="entry name" value="DEADc"/>
    <property type="match status" value="1"/>
</dbReference>
<dbReference type="Gene3D" id="3.40.50.300">
    <property type="entry name" value="P-loop containing nucleotide triphosphate hydrolases"/>
    <property type="match status" value="2"/>
</dbReference>
<evidence type="ECO:0000259" key="10">
    <source>
        <dbReference type="PROSITE" id="PS51194"/>
    </source>
</evidence>
<dbReference type="STRING" id="419005.HMPREF1860_02099"/>
<dbReference type="Pfam" id="PF00270">
    <property type="entry name" value="DEAD"/>
    <property type="match status" value="1"/>
</dbReference>
<dbReference type="PATRIC" id="fig|419005.5.peg.2100"/>
<evidence type="ECO:0000313" key="12">
    <source>
        <dbReference type="EMBL" id="KXB74109.1"/>
    </source>
</evidence>
<dbReference type="GO" id="GO:0016787">
    <property type="term" value="F:hydrolase activity"/>
    <property type="evidence" value="ECO:0007669"/>
    <property type="project" value="UniProtKB-KW"/>
</dbReference>
<feature type="compositionally biased region" description="Basic and acidic residues" evidence="8">
    <location>
        <begin position="561"/>
        <end position="574"/>
    </location>
</feature>
<comment type="similarity">
    <text evidence="5 7">Belongs to the DEAD box helicase family.</text>
</comment>
<evidence type="ECO:0000256" key="1">
    <source>
        <dbReference type="ARBA" id="ARBA00022741"/>
    </source>
</evidence>
<dbReference type="SMART" id="SM00490">
    <property type="entry name" value="HELICc"/>
    <property type="match status" value="1"/>
</dbReference>
<dbReference type="Proteomes" id="UP000070531">
    <property type="component" value="Unassembled WGS sequence"/>
</dbReference>
<evidence type="ECO:0000259" key="9">
    <source>
        <dbReference type="PROSITE" id="PS51192"/>
    </source>
</evidence>
<feature type="compositionally biased region" description="Basic residues" evidence="8">
    <location>
        <begin position="420"/>
        <end position="432"/>
    </location>
</feature>
<keyword evidence="1 7" id="KW-0547">Nucleotide-binding</keyword>
<evidence type="ECO:0000256" key="4">
    <source>
        <dbReference type="ARBA" id="ARBA00022840"/>
    </source>
</evidence>
<keyword evidence="2 7" id="KW-0378">Hydrolase</keyword>
<proteinExistence type="inferred from homology"/>
<feature type="region of interest" description="Disordered" evidence="8">
    <location>
        <begin position="401"/>
        <end position="574"/>
    </location>
</feature>
<dbReference type="PANTHER" id="PTHR47959">
    <property type="entry name" value="ATP-DEPENDENT RNA HELICASE RHLE-RELATED"/>
    <property type="match status" value="1"/>
</dbReference>
<dbReference type="PROSITE" id="PS51194">
    <property type="entry name" value="HELICASE_CTER"/>
    <property type="match status" value="1"/>
</dbReference>
<dbReference type="InterPro" id="IPR011545">
    <property type="entry name" value="DEAD/DEAH_box_helicase_dom"/>
</dbReference>
<dbReference type="InterPro" id="IPR014001">
    <property type="entry name" value="Helicase_ATP-bd"/>
</dbReference>
<accession>A0A134B2D7</accession>
<dbReference type="CDD" id="cd18787">
    <property type="entry name" value="SF2_C_DEAD"/>
    <property type="match status" value="1"/>
</dbReference>
<dbReference type="Pfam" id="PF00271">
    <property type="entry name" value="Helicase_C"/>
    <property type="match status" value="1"/>
</dbReference>
<evidence type="ECO:0000256" key="8">
    <source>
        <dbReference type="SAM" id="MobiDB-lite"/>
    </source>
</evidence>
<gene>
    <name evidence="12" type="ORF">HMPREF1860_02099</name>
</gene>
<organism evidence="12">
    <name type="scientific">Prevotella amnii</name>
    <dbReference type="NCBI Taxonomy" id="419005"/>
    <lineage>
        <taxon>Bacteria</taxon>
        <taxon>Pseudomonadati</taxon>
        <taxon>Bacteroidota</taxon>
        <taxon>Bacteroidia</taxon>
        <taxon>Bacteroidales</taxon>
        <taxon>Prevotellaceae</taxon>
        <taxon>Prevotella</taxon>
    </lineage>
</organism>
<evidence type="ECO:0000256" key="2">
    <source>
        <dbReference type="ARBA" id="ARBA00022801"/>
    </source>
</evidence>
<dbReference type="PANTHER" id="PTHR47959:SF13">
    <property type="entry name" value="ATP-DEPENDENT RNA HELICASE RHLE"/>
    <property type="match status" value="1"/>
</dbReference>
<dbReference type="InterPro" id="IPR027417">
    <property type="entry name" value="P-loop_NTPase"/>
</dbReference>
<evidence type="ECO:0000256" key="3">
    <source>
        <dbReference type="ARBA" id="ARBA00022806"/>
    </source>
</evidence>
<dbReference type="InterPro" id="IPR001650">
    <property type="entry name" value="Helicase_C-like"/>
</dbReference>
<feature type="compositionally biased region" description="Low complexity" evidence="8">
    <location>
        <begin position="494"/>
        <end position="503"/>
    </location>
</feature>
<dbReference type="PROSITE" id="PS00039">
    <property type="entry name" value="DEAD_ATP_HELICASE"/>
    <property type="match status" value="1"/>
</dbReference>
<dbReference type="InterPro" id="IPR050079">
    <property type="entry name" value="DEAD_box_RNA_helicase"/>
</dbReference>
<name>A0A134B2D7_9BACT</name>
<dbReference type="GO" id="GO:0003724">
    <property type="term" value="F:RNA helicase activity"/>
    <property type="evidence" value="ECO:0007669"/>
    <property type="project" value="InterPro"/>
</dbReference>
<dbReference type="InterPro" id="IPR014014">
    <property type="entry name" value="RNA_helicase_DEAD_Q_motif"/>
</dbReference>
<dbReference type="GO" id="GO:0005829">
    <property type="term" value="C:cytosol"/>
    <property type="evidence" value="ECO:0007669"/>
    <property type="project" value="TreeGrafter"/>
</dbReference>
<reference evidence="12 13" key="1">
    <citation type="submission" date="2016-01" db="EMBL/GenBank/DDBJ databases">
        <authorList>
            <person name="Oliw E.H."/>
        </authorList>
    </citation>
    <scope>NUCLEOTIDE SEQUENCE [LARGE SCALE GENOMIC DNA]</scope>
    <source>
        <strain evidence="12 13">DNF00307</strain>
    </source>
</reference>
<dbReference type="PROSITE" id="PS51192">
    <property type="entry name" value="HELICASE_ATP_BIND_1"/>
    <property type="match status" value="1"/>
</dbReference>
<feature type="domain" description="Helicase ATP-binding" evidence="9">
    <location>
        <begin position="62"/>
        <end position="239"/>
    </location>
</feature>
<sequence length="597" mass="67608">MHQTKVLRLIKIIKKILITKRNGSKQQKENMYFDELDLNDDVLDALYDMHFDKCTPVQEKCIPLILKGKDILAVAQTGTGKTAAYLLPILSKLAKGNYADDAINCVIMSPTRELAQQIDQAIQGFSYYIYGISCVAVYGGNDGNRYDQEIKSLSMGANIVIATPGRLISHISLGNVDLSKVSFFVLDEADRMLDMGFSEDIKMIANNLPKSCQTIMFSATMPNKIESLAKSLLKNAEIIKLAVSKPAEKIQQSAYICYETQKIGIIKEIFKSGNLKRVIIFSGSKQKVKKITASLNKQNIKCGEMHSDLDQAQRDDVMFKFKSSQIDVLVATDIVARGIDIDDIAMVINYDVPHDVEDYVHRIGRTARADRDGNAITFVSEEDIYYFRHIESFLEKTIDKKPLPESLGDGPKYNFNSKAVRSKQAKSHKNNNKIKNNNKEKKNNNCHTKQQKENQLLDVKKNDRSNTPTINSKINKKQEENKGEVVNIDKGQNSKHTYNNNNKTKQKKYSKDNKKEHNITGNDKPSGNKGKTKVASNNTKPKRKRSQKLSNQEKQNIKRSTKYDIREDISRKYTSKEKGIKALLKKPLKWLKGLGKK</sequence>
<comment type="caution">
    <text evidence="12">The sequence shown here is derived from an EMBL/GenBank/DDBJ whole genome shotgun (WGS) entry which is preliminary data.</text>
</comment>
<dbReference type="GO" id="GO:0005524">
    <property type="term" value="F:ATP binding"/>
    <property type="evidence" value="ECO:0007669"/>
    <property type="project" value="UniProtKB-KW"/>
</dbReference>
<feature type="domain" description="DEAD-box RNA helicase Q" evidence="11">
    <location>
        <begin position="31"/>
        <end position="59"/>
    </location>
</feature>
<keyword evidence="4 7" id="KW-0067">ATP-binding</keyword>
<dbReference type="GO" id="GO:0003676">
    <property type="term" value="F:nucleic acid binding"/>
    <property type="evidence" value="ECO:0007669"/>
    <property type="project" value="InterPro"/>
</dbReference>
<evidence type="ECO:0000256" key="5">
    <source>
        <dbReference type="ARBA" id="ARBA00038437"/>
    </source>
</evidence>
<protein>
    <submittedName>
        <fullName evidence="12">DEAD/DEAH box helicase</fullName>
    </submittedName>
</protein>
<evidence type="ECO:0000256" key="7">
    <source>
        <dbReference type="RuleBase" id="RU000492"/>
    </source>
</evidence>
<evidence type="ECO:0000259" key="11">
    <source>
        <dbReference type="PROSITE" id="PS51195"/>
    </source>
</evidence>
<feature type="domain" description="Helicase C-terminal" evidence="10">
    <location>
        <begin position="264"/>
        <end position="411"/>
    </location>
</feature>
<keyword evidence="3 7" id="KW-0347">Helicase</keyword>